<dbReference type="PROSITE" id="PS51186">
    <property type="entry name" value="GNAT"/>
    <property type="match status" value="1"/>
</dbReference>
<organism evidence="2 3">
    <name type="scientific">Handelsmanbacteria sp. (strain RIFCSPLOWO2_12_FULL_64_10)</name>
    <dbReference type="NCBI Taxonomy" id="1817868"/>
    <lineage>
        <taxon>Bacteria</taxon>
        <taxon>Candidatus Handelsmaniibacteriota</taxon>
    </lineage>
</organism>
<dbReference type="Proteomes" id="UP000178606">
    <property type="component" value="Unassembled WGS sequence"/>
</dbReference>
<reference evidence="2 3" key="1">
    <citation type="journal article" date="2016" name="Nat. Commun.">
        <title>Thousands of microbial genomes shed light on interconnected biogeochemical processes in an aquifer system.</title>
        <authorList>
            <person name="Anantharaman K."/>
            <person name="Brown C.T."/>
            <person name="Hug L.A."/>
            <person name="Sharon I."/>
            <person name="Castelle C.J."/>
            <person name="Probst A.J."/>
            <person name="Thomas B.C."/>
            <person name="Singh A."/>
            <person name="Wilkins M.J."/>
            <person name="Karaoz U."/>
            <person name="Brodie E.L."/>
            <person name="Williams K.H."/>
            <person name="Hubbard S.S."/>
            <person name="Banfield J.F."/>
        </authorList>
    </citation>
    <scope>NUCLEOTIDE SEQUENCE [LARGE SCALE GENOMIC DNA]</scope>
    <source>
        <strain evidence="3">RIFCSPLOWO2_12_FULL_64_10</strain>
    </source>
</reference>
<dbReference type="PANTHER" id="PTHR37817:SF1">
    <property type="entry name" value="N-ACETYLTRANSFERASE EIS"/>
    <property type="match status" value="1"/>
</dbReference>
<dbReference type="GO" id="GO:0030649">
    <property type="term" value="P:aminoglycoside antibiotic catabolic process"/>
    <property type="evidence" value="ECO:0007669"/>
    <property type="project" value="TreeGrafter"/>
</dbReference>
<name>A0A1F6CAE7_HANXR</name>
<dbReference type="EMBL" id="MFKF01000338">
    <property type="protein sequence ID" value="OGG46158.1"/>
    <property type="molecule type" value="Genomic_DNA"/>
</dbReference>
<evidence type="ECO:0000259" key="1">
    <source>
        <dbReference type="PROSITE" id="PS51186"/>
    </source>
</evidence>
<dbReference type="SUPFAM" id="SSF55729">
    <property type="entry name" value="Acyl-CoA N-acyltransferases (Nat)"/>
    <property type="match status" value="1"/>
</dbReference>
<proteinExistence type="predicted"/>
<sequence>MTPQPDEIEGPRSCGPYELAGVLDLANLVLRTLNTPEGRPARWPSIGFDYPHVFHPGNLENIRVFVRRGRVVCSVGICPGIVRTPRGDLSVGGICALATHPEYRGRGLGTRIMEDAHRKMRADGHHIGLLSTLIQDFYRKLGWESGGRQRVFMFDRGNIGLLPEPEGLEVTEDWRPRIEELNRLRLREPVTSIRDSDRFRLLMERRTNRVFVGAREGSVVAYAGISGATVQEYAGAREEVACLLRAVFDRLDDPRVSTSQRPPGQRATIEMRILAPELGEGLPGLLMEMGVPHSLGYLGMIRILDPERLFRALQIREIQIVPSDGRWRLSYRGAACTLDERELVKMVFGPERLTRFAADLLPMLFYQWASDRV</sequence>
<dbReference type="InterPro" id="IPR016181">
    <property type="entry name" value="Acyl_CoA_acyltransferase"/>
</dbReference>
<gene>
    <name evidence="2" type="ORF">A3F84_26120</name>
</gene>
<dbReference type="InterPro" id="IPR051554">
    <property type="entry name" value="Acetyltransferase_Eis"/>
</dbReference>
<evidence type="ECO:0000313" key="2">
    <source>
        <dbReference type="EMBL" id="OGG46158.1"/>
    </source>
</evidence>
<dbReference type="Pfam" id="PF13527">
    <property type="entry name" value="Acetyltransf_9"/>
    <property type="match status" value="1"/>
</dbReference>
<dbReference type="CDD" id="cd04301">
    <property type="entry name" value="NAT_SF"/>
    <property type="match status" value="1"/>
</dbReference>
<protein>
    <recommendedName>
        <fullName evidence="1">N-acetyltransferase domain-containing protein</fullName>
    </recommendedName>
</protein>
<evidence type="ECO:0000313" key="3">
    <source>
        <dbReference type="Proteomes" id="UP000178606"/>
    </source>
</evidence>
<dbReference type="AlphaFoldDB" id="A0A1F6CAE7"/>
<comment type="caution">
    <text evidence="2">The sequence shown here is derived from an EMBL/GenBank/DDBJ whole genome shotgun (WGS) entry which is preliminary data.</text>
</comment>
<dbReference type="Gene3D" id="3.40.630.30">
    <property type="match status" value="1"/>
</dbReference>
<dbReference type="PANTHER" id="PTHR37817">
    <property type="entry name" value="N-ACETYLTRANSFERASE EIS"/>
    <property type="match status" value="1"/>
</dbReference>
<dbReference type="InterPro" id="IPR000182">
    <property type="entry name" value="GNAT_dom"/>
</dbReference>
<feature type="domain" description="N-acetyltransferase" evidence="1">
    <location>
        <begin position="33"/>
        <end position="169"/>
    </location>
</feature>
<accession>A0A1F6CAE7</accession>
<dbReference type="GO" id="GO:0034069">
    <property type="term" value="F:aminoglycoside N-acetyltransferase activity"/>
    <property type="evidence" value="ECO:0007669"/>
    <property type="project" value="TreeGrafter"/>
</dbReference>